<keyword evidence="1 4" id="KW-0479">Metal-binding</keyword>
<dbReference type="InterPro" id="IPR037381">
    <property type="entry name" value="RFWD3"/>
</dbReference>
<evidence type="ECO:0000259" key="6">
    <source>
        <dbReference type="PROSITE" id="PS50089"/>
    </source>
</evidence>
<dbReference type="GO" id="GO:0016604">
    <property type="term" value="C:nuclear body"/>
    <property type="evidence" value="ECO:0007669"/>
    <property type="project" value="UniProtKB-SubCell"/>
</dbReference>
<reference evidence="7" key="1">
    <citation type="submission" date="2020-07" db="EMBL/GenBank/DDBJ databases">
        <title>Multicomponent nature underlies the extraordinary mechanical properties of spider dragline silk.</title>
        <authorList>
            <person name="Kono N."/>
            <person name="Nakamura H."/>
            <person name="Mori M."/>
            <person name="Yoshida Y."/>
            <person name="Ohtoshi R."/>
            <person name="Malay A.D."/>
            <person name="Moran D.A.P."/>
            <person name="Tomita M."/>
            <person name="Numata K."/>
            <person name="Arakawa K."/>
        </authorList>
    </citation>
    <scope>NUCLEOTIDE SEQUENCE</scope>
</reference>
<dbReference type="InterPro" id="IPR013083">
    <property type="entry name" value="Znf_RING/FYVE/PHD"/>
</dbReference>
<dbReference type="Proteomes" id="UP000887116">
    <property type="component" value="Unassembled WGS sequence"/>
</dbReference>
<evidence type="ECO:0000256" key="5">
    <source>
        <dbReference type="SAM" id="Coils"/>
    </source>
</evidence>
<protein>
    <submittedName>
        <fullName evidence="7">Ring finger and WD repeat domain-containing protein 3</fullName>
    </submittedName>
</protein>
<dbReference type="PANTHER" id="PTHR16047">
    <property type="entry name" value="RFWD3 PROTEIN"/>
    <property type="match status" value="1"/>
</dbReference>
<comment type="subcellular location">
    <subcellularLocation>
        <location evidence="3">Nucleus</location>
        <location evidence="3">Nuclear body</location>
    </subcellularLocation>
</comment>
<dbReference type="InterPro" id="IPR001841">
    <property type="entry name" value="Znf_RING"/>
</dbReference>
<dbReference type="Gene3D" id="2.130.10.10">
    <property type="entry name" value="YVTN repeat-like/Quinoprotein amine dehydrogenase"/>
    <property type="match status" value="1"/>
</dbReference>
<dbReference type="EMBL" id="BMAO01027851">
    <property type="protein sequence ID" value="GFR20057.1"/>
    <property type="molecule type" value="Genomic_DNA"/>
</dbReference>
<organism evidence="7 8">
    <name type="scientific">Trichonephila clavata</name>
    <name type="common">Joro spider</name>
    <name type="synonym">Nephila clavata</name>
    <dbReference type="NCBI Taxonomy" id="2740835"/>
    <lineage>
        <taxon>Eukaryota</taxon>
        <taxon>Metazoa</taxon>
        <taxon>Ecdysozoa</taxon>
        <taxon>Arthropoda</taxon>
        <taxon>Chelicerata</taxon>
        <taxon>Arachnida</taxon>
        <taxon>Araneae</taxon>
        <taxon>Araneomorphae</taxon>
        <taxon>Entelegynae</taxon>
        <taxon>Araneoidea</taxon>
        <taxon>Nephilidae</taxon>
        <taxon>Trichonephila</taxon>
    </lineage>
</organism>
<evidence type="ECO:0000256" key="2">
    <source>
        <dbReference type="ARBA" id="ARBA00022833"/>
    </source>
</evidence>
<dbReference type="OrthoDB" id="5600418at2759"/>
<dbReference type="InterPro" id="IPR015943">
    <property type="entry name" value="WD40/YVTN_repeat-like_dom_sf"/>
</dbReference>
<feature type="coiled-coil region" evidence="5">
    <location>
        <begin position="90"/>
        <end position="124"/>
    </location>
</feature>
<proteinExistence type="predicted"/>
<keyword evidence="5" id="KW-0175">Coiled coil</keyword>
<evidence type="ECO:0000313" key="7">
    <source>
        <dbReference type="EMBL" id="GFR20057.1"/>
    </source>
</evidence>
<dbReference type="SMART" id="SM00184">
    <property type="entry name" value="RING"/>
    <property type="match status" value="1"/>
</dbReference>
<accession>A0A8X6HAN6</accession>
<keyword evidence="8" id="KW-1185">Reference proteome</keyword>
<dbReference type="GO" id="GO:0004842">
    <property type="term" value="F:ubiquitin-protein transferase activity"/>
    <property type="evidence" value="ECO:0007669"/>
    <property type="project" value="InterPro"/>
</dbReference>
<dbReference type="Pfam" id="PF13639">
    <property type="entry name" value="zf-RING_2"/>
    <property type="match status" value="1"/>
</dbReference>
<gene>
    <name evidence="7" type="primary">RFWD3</name>
    <name evidence="7" type="ORF">TNCT_17911</name>
</gene>
<sequence>MDEGSGCPICFGEFTTSSDHKIVSMKCGHLFGHSCLMSWFGSKKKAMCPICTIQSTKSQLRIIFASKVVALGSEKERELVDKYVTELSHKNSIIRENQELKAQIDCLKLELKQAQSKKEEFNNSQPVLHKQLFKRIRIDFESKNSCMIFDEVHHLLIISCKRNENPTLIKYGSLDFDVFSFKIYDDCTGFIKSLKLSPFGDGLIVFGLDKTLYLVNPYNFCTVFSFDLTEKVTSTSFNKDKRNYLFCGTERGYIYLFDLDDPYTFLNRYSASNVAIHSLHCEGEHISGASVYETFNIYTGLNVEGLICNRTCEAGYICTNMYGYDHKYMFTFRAKDRSVIHYICEEPNDWG</sequence>
<feature type="domain" description="RING-type" evidence="6">
    <location>
        <begin position="7"/>
        <end position="52"/>
    </location>
</feature>
<evidence type="ECO:0000256" key="3">
    <source>
        <dbReference type="ARBA" id="ARBA00034306"/>
    </source>
</evidence>
<dbReference type="GO" id="GO:0016567">
    <property type="term" value="P:protein ubiquitination"/>
    <property type="evidence" value="ECO:0007669"/>
    <property type="project" value="InterPro"/>
</dbReference>
<evidence type="ECO:0000256" key="4">
    <source>
        <dbReference type="PROSITE-ProRule" id="PRU00175"/>
    </source>
</evidence>
<evidence type="ECO:0000313" key="8">
    <source>
        <dbReference type="Proteomes" id="UP000887116"/>
    </source>
</evidence>
<evidence type="ECO:0000256" key="1">
    <source>
        <dbReference type="ARBA" id="ARBA00022771"/>
    </source>
</evidence>
<name>A0A8X6HAN6_TRICU</name>
<dbReference type="GO" id="GO:0008270">
    <property type="term" value="F:zinc ion binding"/>
    <property type="evidence" value="ECO:0007669"/>
    <property type="project" value="UniProtKB-KW"/>
</dbReference>
<keyword evidence="1 4" id="KW-0863">Zinc-finger</keyword>
<dbReference type="SUPFAM" id="SSF57850">
    <property type="entry name" value="RING/U-box"/>
    <property type="match status" value="1"/>
</dbReference>
<dbReference type="AlphaFoldDB" id="A0A8X6HAN6"/>
<dbReference type="Gene3D" id="3.30.40.10">
    <property type="entry name" value="Zinc/RING finger domain, C3HC4 (zinc finger)"/>
    <property type="match status" value="1"/>
</dbReference>
<dbReference type="PROSITE" id="PS50089">
    <property type="entry name" value="ZF_RING_2"/>
    <property type="match status" value="1"/>
</dbReference>
<comment type="caution">
    <text evidence="7">The sequence shown here is derived from an EMBL/GenBank/DDBJ whole genome shotgun (WGS) entry which is preliminary data.</text>
</comment>
<dbReference type="GO" id="GO:0036297">
    <property type="term" value="P:interstrand cross-link repair"/>
    <property type="evidence" value="ECO:0007669"/>
    <property type="project" value="InterPro"/>
</dbReference>
<keyword evidence="2" id="KW-0862">Zinc</keyword>
<dbReference type="PANTHER" id="PTHR16047:SF7">
    <property type="entry name" value="E3 UBIQUITIN-PROTEIN LIGASE RFWD3"/>
    <property type="match status" value="1"/>
</dbReference>
<dbReference type="SUPFAM" id="SSF50978">
    <property type="entry name" value="WD40 repeat-like"/>
    <property type="match status" value="1"/>
</dbReference>
<dbReference type="InterPro" id="IPR036322">
    <property type="entry name" value="WD40_repeat_dom_sf"/>
</dbReference>